<comment type="caution">
    <text evidence="2">The sequence shown here is derived from an EMBL/GenBank/DDBJ whole genome shotgun (WGS) entry which is preliminary data.</text>
</comment>
<gene>
    <name evidence="2" type="ORF">T02_16078</name>
</gene>
<feature type="region of interest" description="Disordered" evidence="1">
    <location>
        <begin position="52"/>
        <end position="95"/>
    </location>
</feature>
<feature type="compositionally biased region" description="Basic and acidic residues" evidence="1">
    <location>
        <begin position="62"/>
        <end position="78"/>
    </location>
</feature>
<evidence type="ECO:0000313" key="3">
    <source>
        <dbReference type="Proteomes" id="UP000054721"/>
    </source>
</evidence>
<protein>
    <submittedName>
        <fullName evidence="2">Uncharacterized protein</fullName>
    </submittedName>
</protein>
<name>A0A0V1KPL4_9BILA</name>
<reference evidence="2 3" key="1">
    <citation type="submission" date="2015-05" db="EMBL/GenBank/DDBJ databases">
        <title>Evolution of Trichinella species and genotypes.</title>
        <authorList>
            <person name="Korhonen P.K."/>
            <person name="Edoardo P."/>
            <person name="Giuseppe L.R."/>
            <person name="Gasser R.B."/>
        </authorList>
    </citation>
    <scope>NUCLEOTIDE SEQUENCE [LARGE SCALE GENOMIC DNA]</scope>
    <source>
        <strain evidence="2">ISS10</strain>
    </source>
</reference>
<proteinExistence type="predicted"/>
<dbReference type="AlphaFoldDB" id="A0A0V1KPL4"/>
<dbReference type="OrthoDB" id="10344732at2759"/>
<accession>A0A0V1KPL4</accession>
<evidence type="ECO:0000256" key="1">
    <source>
        <dbReference type="SAM" id="MobiDB-lite"/>
    </source>
</evidence>
<dbReference type="Proteomes" id="UP000054721">
    <property type="component" value="Unassembled WGS sequence"/>
</dbReference>
<dbReference type="EMBL" id="JYDW01000315">
    <property type="protein sequence ID" value="KRZ49387.1"/>
    <property type="molecule type" value="Genomic_DNA"/>
</dbReference>
<keyword evidence="3" id="KW-1185">Reference proteome</keyword>
<evidence type="ECO:0000313" key="2">
    <source>
        <dbReference type="EMBL" id="KRZ49387.1"/>
    </source>
</evidence>
<organism evidence="2 3">
    <name type="scientific">Trichinella nativa</name>
    <dbReference type="NCBI Taxonomy" id="6335"/>
    <lineage>
        <taxon>Eukaryota</taxon>
        <taxon>Metazoa</taxon>
        <taxon>Ecdysozoa</taxon>
        <taxon>Nematoda</taxon>
        <taxon>Enoplea</taxon>
        <taxon>Dorylaimia</taxon>
        <taxon>Trichinellida</taxon>
        <taxon>Trichinellidae</taxon>
        <taxon>Trichinella</taxon>
    </lineage>
</organism>
<sequence length="95" mass="10526">MALSPTADGEMVEPLEKRLCLHAATTLQMEKRRGWQRDQRHSVVNRRQPFLNMLLSGGGDPDISRSGRSEPGRSDLHLHSRNHPAGRQVSSAGTS</sequence>